<accession>A0A0S4LRG8</accession>
<dbReference type="RefSeq" id="WP_090751151.1">
    <property type="nucleotide sequence ID" value="NZ_CZQA01000013.1"/>
</dbReference>
<proteinExistence type="predicted"/>
<reference evidence="1 2" key="1">
    <citation type="submission" date="2015-10" db="EMBL/GenBank/DDBJ databases">
        <authorList>
            <person name="Gilbert D.G."/>
        </authorList>
    </citation>
    <scope>NUCLEOTIDE SEQUENCE [LARGE SCALE GENOMIC DNA]</scope>
    <source>
        <strain evidence="1">COMA1</strain>
    </source>
</reference>
<dbReference type="OrthoDB" id="9759996at2"/>
<dbReference type="AlphaFoldDB" id="A0A0S4LRG8"/>
<protein>
    <submittedName>
        <fullName evidence="1">Uncharacterized protein</fullName>
    </submittedName>
</protein>
<dbReference type="Proteomes" id="UP000199032">
    <property type="component" value="Unassembled WGS sequence"/>
</dbReference>
<sequence>MLTQRYQVAVLLAVVLLGGCYLLLPLGASYLLANQLRAYGYSQVILQLGYPGWTQMTIPVVSFQQDLGEERLMISLTDAEIQYDMGLLFQGRANRILLRDVAIHVLTVHSTGAITGGKQEEENSDEESSPWRLLTAGDLLRTLPILPFGELQLERLTVFREQATGPLRKVTIDGELTSTGNEVGGHLSFRGRDTGSYSLVVAGKSASTWSATLSSQRPQAAPIVSWQSRSRPTGSSDIQVDGQLRMDVQELAPFIALLVPIGPELEKVTGQVALDWAGVAATEAALGSLWEDEHTRVDGQVRINVTLPALKGVAKDIALAYVGRFAGNATQAEWAMSPGVFLTATVNTQPRLIPDAVRLILPHGDQLVRIENKNVVRGTLYWKDRPIRTVAQGPLQVTYGRPSGPVVATFETTRAEGRGSELILVEGAYQLEGVLPGALTERLSAKEAAGRVRGTVRLDRAHIAGVLLPPSSITIKQIGQGAVFVPGATVNLSEPLTVECDLIPRYCSAGPLTATILAPTVRIGSQTVSSTQGLLSIPEMETRETNWTAGGMLVITGVSVGAGGTIPAPSHWVTKFSADHTNIGADLQIDLPAYEGVVTARVEQSLQTPYGRLHGTIGPVRFDGAERRLSRLTRAVGPSSDLLDGTISATVDATWDETVGNHSSRTRVISASARLVAENVSGYYHDYGLRGVSTSMVLRAEGTDSIMMVQPATLFVAAIQSGVDVNNIKTSYQARWKLADPFPIVELKDLQCEMFGGMITSPGLLVDLASPSSMTTFSLRDLDLAKILSVDQQRGLEGTGTLNGTLPVTITSRGMVVDDGVIEAQPPGGVIRHLSTSESSKALSDSDQSLQFVAQALNNFHYKVLRVGVKYEETGMLNLSARLEGRNPELTQTPPIHFNLTVQEHIPTLLKSLRLIEDIHGMIERQYSRP</sequence>
<organism evidence="1 2">
    <name type="scientific">Candidatus Nitrospira nitrosa</name>
    <dbReference type="NCBI Taxonomy" id="1742972"/>
    <lineage>
        <taxon>Bacteria</taxon>
        <taxon>Pseudomonadati</taxon>
        <taxon>Nitrospirota</taxon>
        <taxon>Nitrospiria</taxon>
        <taxon>Nitrospirales</taxon>
        <taxon>Nitrospiraceae</taxon>
        <taxon>Nitrospira</taxon>
    </lineage>
</organism>
<evidence type="ECO:0000313" key="2">
    <source>
        <dbReference type="Proteomes" id="UP000199032"/>
    </source>
</evidence>
<dbReference type="EMBL" id="CZQA01000013">
    <property type="protein sequence ID" value="CUS39274.1"/>
    <property type="molecule type" value="Genomic_DNA"/>
</dbReference>
<gene>
    <name evidence="1" type="ORF">COMA1_70120</name>
</gene>
<evidence type="ECO:0000313" key="1">
    <source>
        <dbReference type="EMBL" id="CUS39274.1"/>
    </source>
</evidence>
<dbReference type="STRING" id="1742972.COMA1_70120"/>
<dbReference type="InterPro" id="IPR021730">
    <property type="entry name" value="YdbH"/>
</dbReference>
<name>A0A0S4LRG8_9BACT</name>
<keyword evidence="2" id="KW-1185">Reference proteome</keyword>
<dbReference type="Pfam" id="PF11739">
    <property type="entry name" value="YdbH-like"/>
    <property type="match status" value="1"/>
</dbReference>